<evidence type="ECO:0000313" key="4">
    <source>
        <dbReference type="Proteomes" id="UP000270856"/>
    </source>
</evidence>
<dbReference type="RefSeq" id="WP_123898776.1">
    <property type="nucleotide sequence ID" value="NZ_RPFJ01000026.1"/>
</dbReference>
<keyword evidence="4" id="KW-1185">Reference proteome</keyword>
<evidence type="ECO:0000256" key="1">
    <source>
        <dbReference type="SAM" id="SignalP"/>
    </source>
</evidence>
<protein>
    <recommendedName>
        <fullName evidence="2">DUF6705 domain-containing protein</fullName>
    </recommendedName>
</protein>
<dbReference type="EMBL" id="RPFJ01000026">
    <property type="protein sequence ID" value="RPD94040.1"/>
    <property type="molecule type" value="Genomic_DNA"/>
</dbReference>
<dbReference type="AlphaFoldDB" id="A0A3N4NPK3"/>
<sequence length="189" mass="21660">MKKLLLIGLIILSTLNCKAQIIPIEEYIDYRDNEIEIPDGAYIKDVNNLLDKFIGTWEGTYNNKTYKFYITEITKSYLEISEDKLLIRYKITDTDGNVIENTTALPSDNTLVIKGRYLDKSKYTYVFYYQGKNSDCGQNGDVFISVYGTNNTKMKLFLQVSGEIWSGADCPDTPIAQILPTEQMELIKQ</sequence>
<gene>
    <name evidence="3" type="ORF">EGM88_12670</name>
</gene>
<dbReference type="Proteomes" id="UP000270856">
    <property type="component" value="Unassembled WGS sequence"/>
</dbReference>
<feature type="domain" description="DUF6705" evidence="2">
    <location>
        <begin position="1"/>
        <end position="188"/>
    </location>
</feature>
<dbReference type="InterPro" id="IPR046551">
    <property type="entry name" value="DUF6705"/>
</dbReference>
<evidence type="ECO:0000259" key="2">
    <source>
        <dbReference type="Pfam" id="PF20448"/>
    </source>
</evidence>
<dbReference type="Pfam" id="PF20448">
    <property type="entry name" value="DUF6705"/>
    <property type="match status" value="1"/>
</dbReference>
<evidence type="ECO:0000313" key="3">
    <source>
        <dbReference type="EMBL" id="RPD94040.1"/>
    </source>
</evidence>
<organism evidence="3 4">
    <name type="scientific">Aureibaculum marinum</name>
    <dbReference type="NCBI Taxonomy" id="2487930"/>
    <lineage>
        <taxon>Bacteria</taxon>
        <taxon>Pseudomonadati</taxon>
        <taxon>Bacteroidota</taxon>
        <taxon>Flavobacteriia</taxon>
        <taxon>Flavobacteriales</taxon>
        <taxon>Flavobacteriaceae</taxon>
        <taxon>Aureibaculum</taxon>
    </lineage>
</organism>
<reference evidence="3 4" key="1">
    <citation type="submission" date="2018-11" db="EMBL/GenBank/DDBJ databases">
        <title>Aureibaculum marinum gen. nov., sp. nov., a member of the family Flavobacteriaceae isolated from the Bohai Sea.</title>
        <authorList>
            <person name="Ji X."/>
        </authorList>
    </citation>
    <scope>NUCLEOTIDE SEQUENCE [LARGE SCALE GENOMIC DNA]</scope>
    <source>
        <strain evidence="3 4">BH-SD17</strain>
    </source>
</reference>
<name>A0A3N4NPK3_9FLAO</name>
<keyword evidence="1" id="KW-0732">Signal</keyword>
<proteinExistence type="predicted"/>
<feature type="signal peptide" evidence="1">
    <location>
        <begin position="1"/>
        <end position="19"/>
    </location>
</feature>
<comment type="caution">
    <text evidence="3">The sequence shown here is derived from an EMBL/GenBank/DDBJ whole genome shotgun (WGS) entry which is preliminary data.</text>
</comment>
<accession>A0A3N4NPK3</accession>
<dbReference type="OrthoDB" id="1274930at2"/>
<feature type="chain" id="PRO_5018163014" description="DUF6705 domain-containing protein" evidence="1">
    <location>
        <begin position="20"/>
        <end position="189"/>
    </location>
</feature>